<dbReference type="Proteomes" id="UP000689195">
    <property type="component" value="Unassembled WGS sequence"/>
</dbReference>
<reference evidence="1" key="1">
    <citation type="submission" date="2021-01" db="EMBL/GenBank/DDBJ databases">
        <authorList>
            <consortium name="Genoscope - CEA"/>
            <person name="William W."/>
        </authorList>
    </citation>
    <scope>NUCLEOTIDE SEQUENCE</scope>
</reference>
<sequence>MGNQCSSKENPLSDAPISRTTTSKISVQDKLLKDNNTFINSCTETYFKKFHKKIVENDIQELCKNMNQKKLFVKIKGKYPDDGEQQIIYKKISNDIQQKGKHLYNQLILHYSQFLNELFEFDEQFPLKSITSYNYGDVKTSTQLVRNVSYKRSLSDNFRIQQPSFQDKNMTQQSINNQNIARQFLDNQQLAYLFLEQLSCMFKLCSTIIEYIYGQFITSIFGTDIDAFTDRQLFISKIYQKDLFKSIPQLSLLLSNALPIIYNSRSALISNDCASPPILNPSLMPQMTENIQTEYFFDLLDSTEQKIDQQSILNEQNQNTQPYSQTFALIDSIINCKMPWLKFKLIGKLDNLIVEIFLSSRQNTQISHFKDIIQPEDSKIEVLKYILQKYMCSSKSQNLLLCYYYLRWMQEYDSVIHQKLKTFTCPYFVRFISLYEVAYNYYQKRSAMFLFNQ</sequence>
<keyword evidence="2" id="KW-1185">Reference proteome</keyword>
<gene>
    <name evidence="1" type="ORF">PPENT_87.1.T0200387</name>
</gene>
<proteinExistence type="predicted"/>
<dbReference type="OrthoDB" id="290434at2759"/>
<dbReference type="EMBL" id="CAJJDO010000020">
    <property type="protein sequence ID" value="CAD8150645.1"/>
    <property type="molecule type" value="Genomic_DNA"/>
</dbReference>
<accession>A0A8S1TBR5</accession>
<evidence type="ECO:0000313" key="2">
    <source>
        <dbReference type="Proteomes" id="UP000689195"/>
    </source>
</evidence>
<organism evidence="1 2">
    <name type="scientific">Paramecium pentaurelia</name>
    <dbReference type="NCBI Taxonomy" id="43138"/>
    <lineage>
        <taxon>Eukaryota</taxon>
        <taxon>Sar</taxon>
        <taxon>Alveolata</taxon>
        <taxon>Ciliophora</taxon>
        <taxon>Intramacronucleata</taxon>
        <taxon>Oligohymenophorea</taxon>
        <taxon>Peniculida</taxon>
        <taxon>Parameciidae</taxon>
        <taxon>Paramecium</taxon>
    </lineage>
</organism>
<name>A0A8S1TBR5_9CILI</name>
<comment type="caution">
    <text evidence="1">The sequence shown here is derived from an EMBL/GenBank/DDBJ whole genome shotgun (WGS) entry which is preliminary data.</text>
</comment>
<evidence type="ECO:0000313" key="1">
    <source>
        <dbReference type="EMBL" id="CAD8150645.1"/>
    </source>
</evidence>
<dbReference type="AlphaFoldDB" id="A0A8S1TBR5"/>
<protein>
    <submittedName>
        <fullName evidence="1">Uncharacterized protein</fullName>
    </submittedName>
</protein>